<dbReference type="GO" id="GO:0016301">
    <property type="term" value="F:kinase activity"/>
    <property type="evidence" value="ECO:0007669"/>
    <property type="project" value="UniProtKB-KW"/>
</dbReference>
<organism evidence="10 11">
    <name type="scientific">Mycobacterium cookii</name>
    <dbReference type="NCBI Taxonomy" id="1775"/>
    <lineage>
        <taxon>Bacteria</taxon>
        <taxon>Bacillati</taxon>
        <taxon>Actinomycetota</taxon>
        <taxon>Actinomycetes</taxon>
        <taxon>Mycobacteriales</taxon>
        <taxon>Mycobacteriaceae</taxon>
        <taxon>Mycobacterium</taxon>
    </lineage>
</organism>
<comment type="catalytic activity">
    <reaction evidence="1">
        <text>6-hydroxymethyl-7,8-dihydropterin + ATP = (7,8-dihydropterin-6-yl)methyl diphosphate + AMP + H(+)</text>
        <dbReference type="Rhea" id="RHEA:11412"/>
        <dbReference type="ChEBI" id="CHEBI:15378"/>
        <dbReference type="ChEBI" id="CHEBI:30616"/>
        <dbReference type="ChEBI" id="CHEBI:44841"/>
        <dbReference type="ChEBI" id="CHEBI:72950"/>
        <dbReference type="ChEBI" id="CHEBI:456215"/>
        <dbReference type="EC" id="2.7.6.3"/>
    </reaction>
</comment>
<keyword evidence="8" id="KW-0289">Folate biosynthesis</keyword>
<dbReference type="GO" id="GO:0046656">
    <property type="term" value="P:folic acid biosynthetic process"/>
    <property type="evidence" value="ECO:0007669"/>
    <property type="project" value="UniProtKB-KW"/>
</dbReference>
<evidence type="ECO:0000256" key="5">
    <source>
        <dbReference type="ARBA" id="ARBA00022741"/>
    </source>
</evidence>
<dbReference type="CDD" id="cd00483">
    <property type="entry name" value="HPPK"/>
    <property type="match status" value="1"/>
</dbReference>
<dbReference type="GO" id="GO:0003848">
    <property type="term" value="F:2-amino-4-hydroxy-6-hydroxymethyldihydropteridine diphosphokinase activity"/>
    <property type="evidence" value="ECO:0007669"/>
    <property type="project" value="UniProtKB-EC"/>
</dbReference>
<dbReference type="Gene3D" id="3.30.70.560">
    <property type="entry name" value="7,8-Dihydro-6-hydroxymethylpterin-pyrophosphokinase HPPK"/>
    <property type="match status" value="1"/>
</dbReference>
<gene>
    <name evidence="10" type="primary">folK</name>
    <name evidence="10" type="ORF">MCOO_27750</name>
</gene>
<comment type="pathway">
    <text evidence="2">Cofactor biosynthesis; tetrahydrofolate biosynthesis; 2-amino-4-hydroxy-6-hydroxymethyl-7,8-dihydropteridine diphosphate from 7,8-dihydroneopterin triphosphate: step 4/4.</text>
</comment>
<keyword evidence="4" id="KW-0808">Transferase</keyword>
<reference evidence="10 11" key="1">
    <citation type="journal article" date="2019" name="Emerg. Microbes Infect.">
        <title>Comprehensive subspecies identification of 175 nontuberculous mycobacteria species based on 7547 genomic profiles.</title>
        <authorList>
            <person name="Matsumoto Y."/>
            <person name="Kinjo T."/>
            <person name="Motooka D."/>
            <person name="Nabeya D."/>
            <person name="Jung N."/>
            <person name="Uechi K."/>
            <person name="Horii T."/>
            <person name="Iida T."/>
            <person name="Fujita J."/>
            <person name="Nakamura S."/>
        </authorList>
    </citation>
    <scope>NUCLEOTIDE SEQUENCE [LARGE SCALE GENOMIC DNA]</scope>
    <source>
        <strain evidence="10 11">JCM 12404</strain>
    </source>
</reference>
<accession>A0A7I7KXE5</accession>
<name>A0A7I7KXE5_9MYCO</name>
<evidence type="ECO:0000256" key="6">
    <source>
        <dbReference type="ARBA" id="ARBA00022777"/>
    </source>
</evidence>
<dbReference type="PROSITE" id="PS00794">
    <property type="entry name" value="HPPK"/>
    <property type="match status" value="1"/>
</dbReference>
<dbReference type="GO" id="GO:0005524">
    <property type="term" value="F:ATP binding"/>
    <property type="evidence" value="ECO:0007669"/>
    <property type="project" value="UniProtKB-KW"/>
</dbReference>
<dbReference type="PANTHER" id="PTHR43071">
    <property type="entry name" value="2-AMINO-4-HYDROXY-6-HYDROXYMETHYLDIHYDROPTERIDINE PYROPHOSPHOKINASE"/>
    <property type="match status" value="1"/>
</dbReference>
<dbReference type="KEGG" id="mcoo:MCOO_27750"/>
<sequence>MTRVVLSIGSNLGDRLARLQSVLDRLGDAVQAVSPVYETAAWGGVEQGPFLNAVLIADDPTLDGHGWLRCAQEMEKTADRIRGQRWGPRTLDVDLVACYLTSLNGDTELFSLEDGLTLPHPLAHLRAFVLIPWLAVDPGAELTVAGGKQPIAKLLAELDPADRAGVRLTEWVLELRNGGADTDSASQS</sequence>
<keyword evidence="7" id="KW-0067">ATP-binding</keyword>
<evidence type="ECO:0000313" key="10">
    <source>
        <dbReference type="EMBL" id="BBX46760.1"/>
    </source>
</evidence>
<feature type="domain" description="7,8-dihydro-6-hydroxymethylpterin-pyrophosphokinase" evidence="9">
    <location>
        <begin position="85"/>
        <end position="96"/>
    </location>
</feature>
<dbReference type="Proteomes" id="UP000465866">
    <property type="component" value="Chromosome"/>
</dbReference>
<dbReference type="RefSeq" id="WP_163776872.1">
    <property type="nucleotide sequence ID" value="NZ_AP022569.1"/>
</dbReference>
<evidence type="ECO:0000256" key="2">
    <source>
        <dbReference type="ARBA" id="ARBA00005051"/>
    </source>
</evidence>
<dbReference type="EMBL" id="AP022569">
    <property type="protein sequence ID" value="BBX46760.1"/>
    <property type="molecule type" value="Genomic_DNA"/>
</dbReference>
<proteinExistence type="predicted"/>
<dbReference type="InterPro" id="IPR035907">
    <property type="entry name" value="Hppk_sf"/>
</dbReference>
<evidence type="ECO:0000256" key="3">
    <source>
        <dbReference type="ARBA" id="ARBA00013253"/>
    </source>
</evidence>
<keyword evidence="6 10" id="KW-0418">Kinase</keyword>
<dbReference type="SUPFAM" id="SSF55083">
    <property type="entry name" value="6-hydroxymethyl-7,8-dihydropterin pyrophosphokinase, HPPK"/>
    <property type="match status" value="1"/>
</dbReference>
<dbReference type="UniPathway" id="UPA00077">
    <property type="reaction ID" value="UER00155"/>
</dbReference>
<dbReference type="InterPro" id="IPR000550">
    <property type="entry name" value="Hppk"/>
</dbReference>
<keyword evidence="5" id="KW-0547">Nucleotide-binding</keyword>
<evidence type="ECO:0000259" key="9">
    <source>
        <dbReference type="PROSITE" id="PS00794"/>
    </source>
</evidence>
<evidence type="ECO:0000313" key="11">
    <source>
        <dbReference type="Proteomes" id="UP000465866"/>
    </source>
</evidence>
<protein>
    <recommendedName>
        <fullName evidence="3">2-amino-4-hydroxy-6-hydroxymethyldihydropteridine diphosphokinase</fullName>
        <ecNumber evidence="3">2.7.6.3</ecNumber>
    </recommendedName>
</protein>
<dbReference type="GO" id="GO:0046654">
    <property type="term" value="P:tetrahydrofolate biosynthetic process"/>
    <property type="evidence" value="ECO:0007669"/>
    <property type="project" value="UniProtKB-UniPathway"/>
</dbReference>
<dbReference type="AlphaFoldDB" id="A0A7I7KXE5"/>
<keyword evidence="11" id="KW-1185">Reference proteome</keyword>
<dbReference type="NCBIfam" id="TIGR01498">
    <property type="entry name" value="folK"/>
    <property type="match status" value="1"/>
</dbReference>
<dbReference type="PANTHER" id="PTHR43071:SF1">
    <property type="entry name" value="2-AMINO-4-HYDROXY-6-HYDROXYMETHYLDIHYDROPTERIDINE PYROPHOSPHOKINASE"/>
    <property type="match status" value="1"/>
</dbReference>
<dbReference type="EC" id="2.7.6.3" evidence="3"/>
<dbReference type="Pfam" id="PF01288">
    <property type="entry name" value="HPPK"/>
    <property type="match status" value="1"/>
</dbReference>
<evidence type="ECO:0000256" key="1">
    <source>
        <dbReference type="ARBA" id="ARBA00000198"/>
    </source>
</evidence>
<evidence type="ECO:0000256" key="8">
    <source>
        <dbReference type="ARBA" id="ARBA00022909"/>
    </source>
</evidence>
<evidence type="ECO:0000256" key="7">
    <source>
        <dbReference type="ARBA" id="ARBA00022840"/>
    </source>
</evidence>
<evidence type="ECO:0000256" key="4">
    <source>
        <dbReference type="ARBA" id="ARBA00022679"/>
    </source>
</evidence>